<proteinExistence type="predicted"/>
<dbReference type="AlphaFoldDB" id="A0A0Q9ZJ41"/>
<evidence type="ECO:0000313" key="3">
    <source>
        <dbReference type="EMBL" id="KRG29172.1"/>
    </source>
</evidence>
<reference evidence="3" key="1">
    <citation type="submission" date="2015-10" db="EMBL/GenBank/DDBJ databases">
        <title>Draft genome sequence of Salegentibacter mishustinae KCTC 12263.</title>
        <authorList>
            <person name="Lin W."/>
            <person name="Zheng Q."/>
        </authorList>
    </citation>
    <scope>NUCLEOTIDE SEQUENCE [LARGE SCALE GENOMIC DNA]</scope>
    <source>
        <strain evidence="3">KCTC 12263</strain>
    </source>
</reference>
<evidence type="ECO:0000259" key="2">
    <source>
        <dbReference type="Pfam" id="PF13439"/>
    </source>
</evidence>
<dbReference type="InterPro" id="IPR001296">
    <property type="entry name" value="Glyco_trans_1"/>
</dbReference>
<dbReference type="GO" id="GO:0016758">
    <property type="term" value="F:hexosyltransferase activity"/>
    <property type="evidence" value="ECO:0007669"/>
    <property type="project" value="TreeGrafter"/>
</dbReference>
<organism evidence="3 4">
    <name type="scientific">Salegentibacter mishustinae</name>
    <dbReference type="NCBI Taxonomy" id="270918"/>
    <lineage>
        <taxon>Bacteria</taxon>
        <taxon>Pseudomonadati</taxon>
        <taxon>Bacteroidota</taxon>
        <taxon>Flavobacteriia</taxon>
        <taxon>Flavobacteriales</taxon>
        <taxon>Flavobacteriaceae</taxon>
        <taxon>Salegentibacter</taxon>
    </lineage>
</organism>
<gene>
    <name evidence="3" type="ORF">APR42_04370</name>
</gene>
<dbReference type="RefSeq" id="WP_057481644.1">
    <property type="nucleotide sequence ID" value="NZ_BMWR01000003.1"/>
</dbReference>
<dbReference type="InterPro" id="IPR050194">
    <property type="entry name" value="Glycosyltransferase_grp1"/>
</dbReference>
<sequence>MNKRTAIFIVPRASTEWKGNEAGWITASGWAAAGEELWDNAVVTTTDGVFKPSESRLFPISEGNKSISPNSLKQNIRKLIPEFFITAYKDWRLKNSKPAKWPIEDQENNAEVVLVWERHDLFSGPGRRLANKHKVPLVTSVEALAVWEAEKWGVKRPFWGKWLEDKFEVKALNESDLICCVSEELKDKVVSLGVSPKKVIVTPNRVDSSLFNPYVNGTNITKEYKLTGKKVIGWIGSFRDFHGIDHIVEAFNLIEKEHPEAILMLIGDGNQMREIQDLIQLRKLENKVILTGKQKFTEIPQFVSIFDIALVSARTAEGFHYSPLKLREYKATGKAVIAPRAGELPKLFRDGEDLLLYDTGNIKDLAKQMEKLLMDADLKTKLEENSKEWFEKEGAWIHELKRVCDILKIQH</sequence>
<dbReference type="SUPFAM" id="SSF53756">
    <property type="entry name" value="UDP-Glycosyltransferase/glycogen phosphorylase"/>
    <property type="match status" value="1"/>
</dbReference>
<dbReference type="PANTHER" id="PTHR45947:SF3">
    <property type="entry name" value="SULFOQUINOVOSYL TRANSFERASE SQD2"/>
    <property type="match status" value="1"/>
</dbReference>
<evidence type="ECO:0000259" key="1">
    <source>
        <dbReference type="Pfam" id="PF00534"/>
    </source>
</evidence>
<feature type="domain" description="Glycosyl transferase family 1" evidence="1">
    <location>
        <begin position="225"/>
        <end position="389"/>
    </location>
</feature>
<protein>
    <recommendedName>
        <fullName evidence="5">Glycosyl transferase family 1</fullName>
    </recommendedName>
</protein>
<evidence type="ECO:0000313" key="4">
    <source>
        <dbReference type="Proteomes" id="UP000051643"/>
    </source>
</evidence>
<dbReference type="Pfam" id="PF00534">
    <property type="entry name" value="Glycos_transf_1"/>
    <property type="match status" value="1"/>
</dbReference>
<evidence type="ECO:0008006" key="5">
    <source>
        <dbReference type="Google" id="ProtNLM"/>
    </source>
</evidence>
<dbReference type="InterPro" id="IPR028098">
    <property type="entry name" value="Glyco_trans_4-like_N"/>
</dbReference>
<dbReference type="CDD" id="cd03801">
    <property type="entry name" value="GT4_PimA-like"/>
    <property type="match status" value="1"/>
</dbReference>
<dbReference type="Pfam" id="PF13439">
    <property type="entry name" value="Glyco_transf_4"/>
    <property type="match status" value="1"/>
</dbReference>
<name>A0A0Q9ZJ41_9FLAO</name>
<dbReference type="Proteomes" id="UP000051643">
    <property type="component" value="Unassembled WGS sequence"/>
</dbReference>
<accession>A0A0Q9ZJ41</accession>
<dbReference type="EMBL" id="LKTP01000012">
    <property type="protein sequence ID" value="KRG29172.1"/>
    <property type="molecule type" value="Genomic_DNA"/>
</dbReference>
<comment type="caution">
    <text evidence="3">The sequence shown here is derived from an EMBL/GenBank/DDBJ whole genome shotgun (WGS) entry which is preliminary data.</text>
</comment>
<dbReference type="PANTHER" id="PTHR45947">
    <property type="entry name" value="SULFOQUINOVOSYL TRANSFERASE SQD2"/>
    <property type="match status" value="1"/>
</dbReference>
<keyword evidence="4" id="KW-1185">Reference proteome</keyword>
<feature type="domain" description="Glycosyltransferase subfamily 4-like N-terminal" evidence="2">
    <location>
        <begin position="82"/>
        <end position="208"/>
    </location>
</feature>
<dbReference type="Gene3D" id="3.40.50.2000">
    <property type="entry name" value="Glycogen Phosphorylase B"/>
    <property type="match status" value="2"/>
</dbReference>
<dbReference type="STRING" id="270918.APR42_04370"/>